<dbReference type="EMBL" id="MU005995">
    <property type="protein sequence ID" value="KAF2859253.1"/>
    <property type="molecule type" value="Genomic_DNA"/>
</dbReference>
<proteinExistence type="predicted"/>
<evidence type="ECO:0000313" key="1">
    <source>
        <dbReference type="EMBL" id="KAF2859253.1"/>
    </source>
</evidence>
<reference evidence="1" key="1">
    <citation type="journal article" date="2020" name="Stud. Mycol.">
        <title>101 Dothideomycetes genomes: a test case for predicting lifestyles and emergence of pathogens.</title>
        <authorList>
            <person name="Haridas S."/>
            <person name="Albert R."/>
            <person name="Binder M."/>
            <person name="Bloem J."/>
            <person name="Labutti K."/>
            <person name="Salamov A."/>
            <person name="Andreopoulos B."/>
            <person name="Baker S."/>
            <person name="Barry K."/>
            <person name="Bills G."/>
            <person name="Bluhm B."/>
            <person name="Cannon C."/>
            <person name="Castanera R."/>
            <person name="Culley D."/>
            <person name="Daum C."/>
            <person name="Ezra D."/>
            <person name="Gonzalez J."/>
            <person name="Henrissat B."/>
            <person name="Kuo A."/>
            <person name="Liang C."/>
            <person name="Lipzen A."/>
            <person name="Lutzoni F."/>
            <person name="Magnuson J."/>
            <person name="Mondo S."/>
            <person name="Nolan M."/>
            <person name="Ohm R."/>
            <person name="Pangilinan J."/>
            <person name="Park H.-J."/>
            <person name="Ramirez L."/>
            <person name="Alfaro M."/>
            <person name="Sun H."/>
            <person name="Tritt A."/>
            <person name="Yoshinaga Y."/>
            <person name="Zwiers L.-H."/>
            <person name="Turgeon B."/>
            <person name="Goodwin S."/>
            <person name="Spatafora J."/>
            <person name="Crous P."/>
            <person name="Grigoriev I."/>
        </authorList>
    </citation>
    <scope>NUCLEOTIDE SEQUENCE</scope>
    <source>
        <strain evidence="1">CBS 480.64</strain>
    </source>
</reference>
<evidence type="ECO:0008006" key="3">
    <source>
        <dbReference type="Google" id="ProtNLM"/>
    </source>
</evidence>
<dbReference type="OrthoDB" id="5588148at2759"/>
<sequence>EEHSTYVEEFIKRLGESGLQLDIKKSEVYAKKTKYLNLIISTDGLSMDPEKDKTVEDGRVSMDLSGTWFSQIKSDKPKGNYMH</sequence>
<keyword evidence="2" id="KW-1185">Reference proteome</keyword>
<organism evidence="1 2">
    <name type="scientific">Piedraia hortae CBS 480.64</name>
    <dbReference type="NCBI Taxonomy" id="1314780"/>
    <lineage>
        <taxon>Eukaryota</taxon>
        <taxon>Fungi</taxon>
        <taxon>Dikarya</taxon>
        <taxon>Ascomycota</taxon>
        <taxon>Pezizomycotina</taxon>
        <taxon>Dothideomycetes</taxon>
        <taxon>Dothideomycetidae</taxon>
        <taxon>Capnodiales</taxon>
        <taxon>Piedraiaceae</taxon>
        <taxon>Piedraia</taxon>
    </lineage>
</organism>
<gene>
    <name evidence="1" type="ORF">K470DRAFT_219523</name>
</gene>
<dbReference type="SUPFAM" id="SSF56672">
    <property type="entry name" value="DNA/RNA polymerases"/>
    <property type="match status" value="1"/>
</dbReference>
<feature type="non-terminal residue" evidence="1">
    <location>
        <position position="1"/>
    </location>
</feature>
<dbReference type="InterPro" id="IPR043502">
    <property type="entry name" value="DNA/RNA_pol_sf"/>
</dbReference>
<dbReference type="Gene3D" id="3.30.70.270">
    <property type="match status" value="1"/>
</dbReference>
<dbReference type="Proteomes" id="UP000799421">
    <property type="component" value="Unassembled WGS sequence"/>
</dbReference>
<dbReference type="AlphaFoldDB" id="A0A6A7BVT3"/>
<evidence type="ECO:0000313" key="2">
    <source>
        <dbReference type="Proteomes" id="UP000799421"/>
    </source>
</evidence>
<name>A0A6A7BVT3_9PEZI</name>
<dbReference type="InterPro" id="IPR043128">
    <property type="entry name" value="Rev_trsase/Diguanyl_cyclase"/>
</dbReference>
<accession>A0A6A7BVT3</accession>
<protein>
    <recommendedName>
        <fullName evidence="3">Reverse transcriptase domain-containing protein</fullName>
    </recommendedName>
</protein>